<evidence type="ECO:0000313" key="1">
    <source>
        <dbReference type="EMBL" id="CAI9614349.1"/>
    </source>
</evidence>
<accession>A0ABN9GYY4</accession>
<organism evidence="1 2">
    <name type="scientific">Staurois parvus</name>
    <dbReference type="NCBI Taxonomy" id="386267"/>
    <lineage>
        <taxon>Eukaryota</taxon>
        <taxon>Metazoa</taxon>
        <taxon>Chordata</taxon>
        <taxon>Craniata</taxon>
        <taxon>Vertebrata</taxon>
        <taxon>Euteleostomi</taxon>
        <taxon>Amphibia</taxon>
        <taxon>Batrachia</taxon>
        <taxon>Anura</taxon>
        <taxon>Neobatrachia</taxon>
        <taxon>Ranoidea</taxon>
        <taxon>Ranidae</taxon>
        <taxon>Staurois</taxon>
    </lineage>
</organism>
<comment type="caution">
    <text evidence="1">The sequence shown here is derived from an EMBL/GenBank/DDBJ whole genome shotgun (WGS) entry which is preliminary data.</text>
</comment>
<protein>
    <submittedName>
        <fullName evidence="1">Uncharacterized protein</fullName>
    </submittedName>
</protein>
<keyword evidence="2" id="KW-1185">Reference proteome</keyword>
<dbReference type="EMBL" id="CATNWA010019654">
    <property type="protein sequence ID" value="CAI9614349.1"/>
    <property type="molecule type" value="Genomic_DNA"/>
</dbReference>
<dbReference type="Proteomes" id="UP001162483">
    <property type="component" value="Unassembled WGS sequence"/>
</dbReference>
<evidence type="ECO:0000313" key="2">
    <source>
        <dbReference type="Proteomes" id="UP001162483"/>
    </source>
</evidence>
<gene>
    <name evidence="1" type="ORF">SPARVUS_LOCUS15042654</name>
</gene>
<sequence>MAQWFGGSRMCSAAGEKCQPVPFGSAQIGYRLQ</sequence>
<name>A0ABN9GYY4_9NEOB</name>
<reference evidence="1" key="1">
    <citation type="submission" date="2023-05" db="EMBL/GenBank/DDBJ databases">
        <authorList>
            <person name="Stuckert A."/>
        </authorList>
    </citation>
    <scope>NUCLEOTIDE SEQUENCE</scope>
</reference>
<proteinExistence type="predicted"/>